<reference evidence="7 8" key="1">
    <citation type="submission" date="2017-12" db="EMBL/GenBank/DDBJ databases">
        <title>Hemimetabolous genomes reveal molecular basis of termite eusociality.</title>
        <authorList>
            <person name="Harrison M.C."/>
            <person name="Jongepier E."/>
            <person name="Robertson H.M."/>
            <person name="Arning N."/>
            <person name="Bitard-Feildel T."/>
            <person name="Chao H."/>
            <person name="Childers C.P."/>
            <person name="Dinh H."/>
            <person name="Doddapaneni H."/>
            <person name="Dugan S."/>
            <person name="Gowin J."/>
            <person name="Greiner C."/>
            <person name="Han Y."/>
            <person name="Hu H."/>
            <person name="Hughes D.S.T."/>
            <person name="Huylmans A.-K."/>
            <person name="Kemena C."/>
            <person name="Kremer L.P.M."/>
            <person name="Lee S.L."/>
            <person name="Lopez-Ezquerra A."/>
            <person name="Mallet L."/>
            <person name="Monroy-Kuhn J.M."/>
            <person name="Moser A."/>
            <person name="Murali S.C."/>
            <person name="Muzny D.M."/>
            <person name="Otani S."/>
            <person name="Piulachs M.-D."/>
            <person name="Poelchau M."/>
            <person name="Qu J."/>
            <person name="Schaub F."/>
            <person name="Wada-Katsumata A."/>
            <person name="Worley K.C."/>
            <person name="Xie Q."/>
            <person name="Ylla G."/>
            <person name="Poulsen M."/>
            <person name="Gibbs R.A."/>
            <person name="Schal C."/>
            <person name="Richards S."/>
            <person name="Belles X."/>
            <person name="Korb J."/>
            <person name="Bornberg-Bauer E."/>
        </authorList>
    </citation>
    <scope>NUCLEOTIDE SEQUENCE [LARGE SCALE GENOMIC DNA]</scope>
    <source>
        <tissue evidence="7">Whole body</tissue>
    </source>
</reference>
<comment type="similarity">
    <text evidence="2">Belongs to the alkB family.</text>
</comment>
<dbReference type="Proteomes" id="UP000235965">
    <property type="component" value="Unassembled WGS sequence"/>
</dbReference>
<dbReference type="GO" id="GO:0051213">
    <property type="term" value="F:dioxygenase activity"/>
    <property type="evidence" value="ECO:0007669"/>
    <property type="project" value="UniProtKB-KW"/>
</dbReference>
<keyword evidence="3" id="KW-0479">Metal-binding</keyword>
<dbReference type="GO" id="GO:0005634">
    <property type="term" value="C:nucleus"/>
    <property type="evidence" value="ECO:0007669"/>
    <property type="project" value="TreeGrafter"/>
</dbReference>
<dbReference type="PANTHER" id="PTHR46030">
    <property type="entry name" value="ALPHA-KETOGLUTARATE-DEPENDENT DIOXYGENASE ALKB HOMOLOG 6"/>
    <property type="match status" value="1"/>
</dbReference>
<protein>
    <submittedName>
        <fullName evidence="7">Alpha-ketoglutarate-dependent dioxygenase alkB-like protein 6</fullName>
    </submittedName>
</protein>
<dbReference type="InterPro" id="IPR037151">
    <property type="entry name" value="AlkB-like_sf"/>
</dbReference>
<accession>A0A2J7R1U7</accession>
<evidence type="ECO:0000256" key="4">
    <source>
        <dbReference type="ARBA" id="ARBA00022964"/>
    </source>
</evidence>
<dbReference type="InParanoid" id="A0A2J7R1U7"/>
<dbReference type="SUPFAM" id="SSF51197">
    <property type="entry name" value="Clavaminate synthase-like"/>
    <property type="match status" value="1"/>
</dbReference>
<dbReference type="EMBL" id="NEVH01008202">
    <property type="protein sequence ID" value="PNF34810.1"/>
    <property type="molecule type" value="Genomic_DNA"/>
</dbReference>
<keyword evidence="6" id="KW-0408">Iron</keyword>
<keyword evidence="4 7" id="KW-0223">Dioxygenase</keyword>
<dbReference type="Gene3D" id="2.60.120.590">
    <property type="entry name" value="Alpha-ketoglutarate-dependent dioxygenase AlkB-like"/>
    <property type="match status" value="1"/>
</dbReference>
<evidence type="ECO:0000256" key="5">
    <source>
        <dbReference type="ARBA" id="ARBA00023002"/>
    </source>
</evidence>
<evidence type="ECO:0000313" key="8">
    <source>
        <dbReference type="Proteomes" id="UP000235965"/>
    </source>
</evidence>
<evidence type="ECO:0000256" key="2">
    <source>
        <dbReference type="ARBA" id="ARBA00007879"/>
    </source>
</evidence>
<organism evidence="7 8">
    <name type="scientific">Cryptotermes secundus</name>
    <dbReference type="NCBI Taxonomy" id="105785"/>
    <lineage>
        <taxon>Eukaryota</taxon>
        <taxon>Metazoa</taxon>
        <taxon>Ecdysozoa</taxon>
        <taxon>Arthropoda</taxon>
        <taxon>Hexapoda</taxon>
        <taxon>Insecta</taxon>
        <taxon>Pterygota</taxon>
        <taxon>Neoptera</taxon>
        <taxon>Polyneoptera</taxon>
        <taxon>Dictyoptera</taxon>
        <taxon>Blattodea</taxon>
        <taxon>Blattoidea</taxon>
        <taxon>Termitoidae</taxon>
        <taxon>Kalotermitidae</taxon>
        <taxon>Cryptotermitinae</taxon>
        <taxon>Cryptotermes</taxon>
    </lineage>
</organism>
<sequence length="232" mass="25797">MNVETHLVVKAPPTVYYIPDFITVEEEASVIAHVNSAPKPKWTQLSHRRLQNWGGIPHPKGMVAEKLPEWLLVFTQKIGKLDLFGGKQPNHVLVNEYQPGEGIMPHLDGPLFYPTVTTISCGSHTMLNFYCPHQLHQDVQPVLAISLVHLSPYKAKPPETKQADLSPNTSDLYLEGAGLQEVLLPTSTGFELNKEDQGSHLSPPAWMAYSGAVDLSQGREPGKFCRLRAYQL</sequence>
<dbReference type="GO" id="GO:0046872">
    <property type="term" value="F:metal ion binding"/>
    <property type="evidence" value="ECO:0007669"/>
    <property type="project" value="UniProtKB-KW"/>
</dbReference>
<evidence type="ECO:0000256" key="6">
    <source>
        <dbReference type="ARBA" id="ARBA00023004"/>
    </source>
</evidence>
<keyword evidence="8" id="KW-1185">Reference proteome</keyword>
<dbReference type="FunCoup" id="A0A2J7R1U7">
    <property type="interactions" value="520"/>
</dbReference>
<evidence type="ECO:0000256" key="3">
    <source>
        <dbReference type="ARBA" id="ARBA00022723"/>
    </source>
</evidence>
<name>A0A2J7R1U7_9NEOP</name>
<dbReference type="AlphaFoldDB" id="A0A2J7R1U7"/>
<proteinExistence type="inferred from homology"/>
<evidence type="ECO:0000256" key="1">
    <source>
        <dbReference type="ARBA" id="ARBA00001954"/>
    </source>
</evidence>
<comment type="caution">
    <text evidence="7">The sequence shown here is derived from an EMBL/GenBank/DDBJ whole genome shotgun (WGS) entry which is preliminary data.</text>
</comment>
<dbReference type="PANTHER" id="PTHR46030:SF1">
    <property type="entry name" value="ALPHA-KETOGLUTARATE-DEPENDENT DIOXYGENASE ALKB HOMOLOG 6"/>
    <property type="match status" value="1"/>
</dbReference>
<dbReference type="OrthoDB" id="412814at2759"/>
<dbReference type="STRING" id="105785.A0A2J7R1U7"/>
<evidence type="ECO:0000313" key="7">
    <source>
        <dbReference type="EMBL" id="PNF34810.1"/>
    </source>
</evidence>
<keyword evidence="5" id="KW-0560">Oxidoreductase</keyword>
<gene>
    <name evidence="7" type="primary">alkbh6</name>
    <name evidence="7" type="ORF">B7P43_G03771</name>
</gene>
<comment type="cofactor">
    <cofactor evidence="1">
        <name>Fe(2+)</name>
        <dbReference type="ChEBI" id="CHEBI:29033"/>
    </cofactor>
</comment>
<dbReference type="InterPro" id="IPR032862">
    <property type="entry name" value="ALKBH6"/>
</dbReference>